<dbReference type="OrthoDB" id="5241668at2"/>
<dbReference type="AlphaFoldDB" id="A0A5C4WVG5"/>
<dbReference type="Proteomes" id="UP000312512">
    <property type="component" value="Unassembled WGS sequence"/>
</dbReference>
<sequence length="395" mass="40959">MSVLTRPPGAAPAEGSSATSPTLRSAWRGSRIIALLGLIVVLVAIIGVLLSGGGGESRRLDPDDTSLAGSKALAEVLRSRGVTVDRVDSVQAAAAKGAAGDRLLLITDMSYFDEYTLTKIPGDRLIVGDLPGLPVLAPGVRSELATARTRSREPECPLPAARAAGSAYMGGAIFTGPAGATSCYPDGDGYALVSFPSAGGVTTVVGDGGFMTNQRLAEDGNAALALNLIGTGKAVTWLVRPDVPPVTELPGERGQSLEDLMPDNVRWMIYMSIIALAVTAFWRGRRLGPVVAEKLPVVVRAAETVEGRGRLYRARRARQRAAESLRAGTIDRLTPRLGLGAGAGQHEVVAALAARTGEDPQQVGAALYGPPPADDAGLVGLAGYLDLIERQVSEL</sequence>
<protein>
    <submittedName>
        <fullName evidence="4">DUF4350 domain-containing protein</fullName>
    </submittedName>
</protein>
<dbReference type="Pfam" id="PF14258">
    <property type="entry name" value="DUF4350"/>
    <property type="match status" value="1"/>
</dbReference>
<evidence type="ECO:0000256" key="2">
    <source>
        <dbReference type="SAM" id="Phobius"/>
    </source>
</evidence>
<reference evidence="4 5" key="1">
    <citation type="submission" date="2019-10" db="EMBL/GenBank/DDBJ databases">
        <title>Nonomuraea sp. nov., isolated from Phyllanthus amarus.</title>
        <authorList>
            <person name="Klykleung N."/>
            <person name="Tanasupawat S."/>
        </authorList>
    </citation>
    <scope>NUCLEOTIDE SEQUENCE [LARGE SCALE GENOMIC DNA]</scope>
    <source>
        <strain evidence="4 5">PA1-10</strain>
    </source>
</reference>
<keyword evidence="2" id="KW-0812">Transmembrane</keyword>
<organism evidence="4 5">
    <name type="scientific">Nonomuraea phyllanthi</name>
    <dbReference type="NCBI Taxonomy" id="2219224"/>
    <lineage>
        <taxon>Bacteria</taxon>
        <taxon>Bacillati</taxon>
        <taxon>Actinomycetota</taxon>
        <taxon>Actinomycetes</taxon>
        <taxon>Streptosporangiales</taxon>
        <taxon>Streptosporangiaceae</taxon>
        <taxon>Nonomuraea</taxon>
    </lineage>
</organism>
<gene>
    <name evidence="4" type="ORF">FH608_003350</name>
</gene>
<feature type="transmembrane region" description="Helical" evidence="2">
    <location>
        <begin position="32"/>
        <end position="50"/>
    </location>
</feature>
<evidence type="ECO:0000313" key="4">
    <source>
        <dbReference type="EMBL" id="KAB8197594.1"/>
    </source>
</evidence>
<feature type="region of interest" description="Disordered" evidence="1">
    <location>
        <begin position="1"/>
        <end position="22"/>
    </location>
</feature>
<comment type="caution">
    <text evidence="4">The sequence shown here is derived from an EMBL/GenBank/DDBJ whole genome shotgun (WGS) entry which is preliminary data.</text>
</comment>
<evidence type="ECO:0000256" key="1">
    <source>
        <dbReference type="SAM" id="MobiDB-lite"/>
    </source>
</evidence>
<accession>A0A5C4WVG5</accession>
<dbReference type="EMBL" id="VDLX02000001">
    <property type="protein sequence ID" value="KAB8197594.1"/>
    <property type="molecule type" value="Genomic_DNA"/>
</dbReference>
<name>A0A5C4WVG5_9ACTN</name>
<feature type="domain" description="DUF4350" evidence="3">
    <location>
        <begin position="62"/>
        <end position="229"/>
    </location>
</feature>
<keyword evidence="2" id="KW-1133">Transmembrane helix</keyword>
<dbReference type="RefSeq" id="WP_139628277.1">
    <property type="nucleotide sequence ID" value="NZ_VDLX02000001.1"/>
</dbReference>
<evidence type="ECO:0000313" key="5">
    <source>
        <dbReference type="Proteomes" id="UP000312512"/>
    </source>
</evidence>
<dbReference type="InterPro" id="IPR025646">
    <property type="entry name" value="DUF4350"/>
</dbReference>
<keyword evidence="2" id="KW-0472">Membrane</keyword>
<keyword evidence="5" id="KW-1185">Reference proteome</keyword>
<proteinExistence type="predicted"/>
<feature type="compositionally biased region" description="Low complexity" evidence="1">
    <location>
        <begin position="7"/>
        <end position="22"/>
    </location>
</feature>
<evidence type="ECO:0000259" key="3">
    <source>
        <dbReference type="Pfam" id="PF14258"/>
    </source>
</evidence>